<evidence type="ECO:0000256" key="6">
    <source>
        <dbReference type="ARBA" id="ARBA00050038"/>
    </source>
</evidence>
<evidence type="ECO:0000256" key="4">
    <source>
        <dbReference type="ARBA" id="ARBA00022884"/>
    </source>
</evidence>
<dbReference type="GO" id="GO:0006515">
    <property type="term" value="P:protein quality control for misfolded or incompletely synthesized proteins"/>
    <property type="evidence" value="ECO:0007669"/>
    <property type="project" value="UniProtKB-UniRule"/>
</dbReference>
<dbReference type="FunFam" id="3.40.50.1470:FF:000001">
    <property type="entry name" value="Peptidyl-tRNA hydrolase"/>
    <property type="match status" value="1"/>
</dbReference>
<name>A0A3A1YVZ9_9GAMM</name>
<dbReference type="GO" id="GO:0072344">
    <property type="term" value="P:rescue of stalled ribosome"/>
    <property type="evidence" value="ECO:0007669"/>
    <property type="project" value="UniProtKB-UniRule"/>
</dbReference>
<dbReference type="Gene3D" id="3.40.50.1470">
    <property type="entry name" value="Peptidyl-tRNA hydrolase"/>
    <property type="match status" value="1"/>
</dbReference>
<comment type="function">
    <text evidence="7">Hydrolyzes ribosome-free peptidyl-tRNAs (with 1 or more amino acids incorporated), which drop off the ribosome during protein synthesis, or as a result of ribosome stalling.</text>
</comment>
<protein>
    <recommendedName>
        <fullName evidence="6 7">Peptidyl-tRNA hydrolase</fullName>
        <shortName evidence="7">Pth</shortName>
        <ecNumber evidence="1 7">3.1.1.29</ecNumber>
    </recommendedName>
</protein>
<dbReference type="PANTHER" id="PTHR17224:SF1">
    <property type="entry name" value="PEPTIDYL-TRNA HYDROLASE"/>
    <property type="match status" value="1"/>
</dbReference>
<dbReference type="GO" id="GO:0004045">
    <property type="term" value="F:peptidyl-tRNA hydrolase activity"/>
    <property type="evidence" value="ECO:0007669"/>
    <property type="project" value="UniProtKB-UniRule"/>
</dbReference>
<dbReference type="CDD" id="cd00462">
    <property type="entry name" value="PTH"/>
    <property type="match status" value="1"/>
</dbReference>
<comment type="function">
    <text evidence="7">Catalyzes the release of premature peptidyl moieties from peptidyl-tRNA molecules trapped in stalled 50S ribosomal subunits, and thus maintains levels of free tRNAs and 50S ribosomes.</text>
</comment>
<feature type="binding site" evidence="7">
    <location>
        <position position="68"/>
    </location>
    <ligand>
        <name>tRNA</name>
        <dbReference type="ChEBI" id="CHEBI:17843"/>
    </ligand>
</feature>
<evidence type="ECO:0000256" key="1">
    <source>
        <dbReference type="ARBA" id="ARBA00013260"/>
    </source>
</evidence>
<dbReference type="OrthoDB" id="9800507at2"/>
<comment type="caution">
    <text evidence="10">The sequence shown here is derived from an EMBL/GenBank/DDBJ whole genome shotgun (WGS) entry which is preliminary data.</text>
</comment>
<gene>
    <name evidence="7" type="primary">pth</name>
    <name evidence="10" type="ORF">CKF58_00215</name>
</gene>
<evidence type="ECO:0000256" key="5">
    <source>
        <dbReference type="ARBA" id="ARBA00038063"/>
    </source>
</evidence>
<comment type="subcellular location">
    <subcellularLocation>
        <location evidence="7">Cytoplasm</location>
    </subcellularLocation>
</comment>
<dbReference type="Pfam" id="PF01195">
    <property type="entry name" value="Pept_tRNA_hydro"/>
    <property type="match status" value="1"/>
</dbReference>
<keyword evidence="3 7" id="KW-0378">Hydrolase</keyword>
<feature type="binding site" evidence="7">
    <location>
        <position position="17"/>
    </location>
    <ligand>
        <name>tRNA</name>
        <dbReference type="ChEBI" id="CHEBI:17843"/>
    </ligand>
</feature>
<dbReference type="InterPro" id="IPR036416">
    <property type="entry name" value="Pept_tRNA_hydro_sf"/>
</dbReference>
<evidence type="ECO:0000256" key="3">
    <source>
        <dbReference type="ARBA" id="ARBA00022801"/>
    </source>
</evidence>
<keyword evidence="11" id="KW-1185">Reference proteome</keyword>
<feature type="binding site" evidence="7">
    <location>
        <position position="70"/>
    </location>
    <ligand>
        <name>tRNA</name>
        <dbReference type="ChEBI" id="CHEBI:17843"/>
    </ligand>
</feature>
<organism evidence="10 11">
    <name type="scientific">Psittacicella hinzii</name>
    <dbReference type="NCBI Taxonomy" id="2028575"/>
    <lineage>
        <taxon>Bacteria</taxon>
        <taxon>Pseudomonadati</taxon>
        <taxon>Pseudomonadota</taxon>
        <taxon>Gammaproteobacteria</taxon>
        <taxon>Pasteurellales</taxon>
        <taxon>Psittacicellaceae</taxon>
        <taxon>Psittacicella</taxon>
    </lineage>
</organism>
<dbReference type="AlphaFoldDB" id="A0A3A1YVZ9"/>
<evidence type="ECO:0000313" key="11">
    <source>
        <dbReference type="Proteomes" id="UP000265916"/>
    </source>
</evidence>
<keyword evidence="4 7" id="KW-0694">RNA-binding</keyword>
<dbReference type="Proteomes" id="UP000265916">
    <property type="component" value="Unassembled WGS sequence"/>
</dbReference>
<dbReference type="InterPro" id="IPR018171">
    <property type="entry name" value="Pept_tRNA_hydro_CS"/>
</dbReference>
<sequence>MAEIKLIVGLNNPGNEYKETRHNAGKWVIDALLDRFNGQLKTDKKFFADVGEIMIYNHRVRIICPNTYMNASGKAVEPFMNFYNIIPEEVLVIHDEMALEPGEVRFKFGGGHAGHNGLRDIHRFAGDKYWRLRVGIGHPGDKNKVSGYVLGKPSAEQRPLLAQAVEKAARGIEDAFSQGLDKTMNTFNQKGK</sequence>
<feature type="active site" description="Proton acceptor" evidence="7">
    <location>
        <position position="22"/>
    </location>
</feature>
<comment type="similarity">
    <text evidence="5 7 9">Belongs to the PTH family.</text>
</comment>
<dbReference type="InterPro" id="IPR001328">
    <property type="entry name" value="Pept_tRNA_hydro"/>
</dbReference>
<feature type="site" description="Stabilizes the basic form of H active site to accept a proton" evidence="7">
    <location>
        <position position="95"/>
    </location>
</feature>
<keyword evidence="2 7" id="KW-0820">tRNA-binding</keyword>
<dbReference type="GO" id="GO:0005737">
    <property type="term" value="C:cytoplasm"/>
    <property type="evidence" value="ECO:0007669"/>
    <property type="project" value="UniProtKB-SubCell"/>
</dbReference>
<evidence type="ECO:0000256" key="9">
    <source>
        <dbReference type="RuleBase" id="RU004320"/>
    </source>
</evidence>
<reference evidence="10 11" key="1">
    <citation type="submission" date="2017-08" db="EMBL/GenBank/DDBJ databases">
        <title>Reclassification of Bisgaard taxon 37 and 44.</title>
        <authorList>
            <person name="Christensen H."/>
        </authorList>
    </citation>
    <scope>NUCLEOTIDE SEQUENCE [LARGE SCALE GENOMIC DNA]</scope>
    <source>
        <strain evidence="10 11">111</strain>
    </source>
</reference>
<dbReference type="NCBIfam" id="TIGR00447">
    <property type="entry name" value="pth"/>
    <property type="match status" value="1"/>
</dbReference>
<evidence type="ECO:0000256" key="8">
    <source>
        <dbReference type="RuleBase" id="RU000673"/>
    </source>
</evidence>
<evidence type="ECO:0000313" key="10">
    <source>
        <dbReference type="EMBL" id="RIY40634.1"/>
    </source>
</evidence>
<dbReference type="SUPFAM" id="SSF53178">
    <property type="entry name" value="Peptidyl-tRNA hydrolase-like"/>
    <property type="match status" value="1"/>
</dbReference>
<dbReference type="PANTHER" id="PTHR17224">
    <property type="entry name" value="PEPTIDYL-TRNA HYDROLASE"/>
    <property type="match status" value="1"/>
</dbReference>
<dbReference type="EC" id="3.1.1.29" evidence="1 7"/>
<evidence type="ECO:0000256" key="7">
    <source>
        <dbReference type="HAMAP-Rule" id="MF_00083"/>
    </source>
</evidence>
<feature type="binding site" evidence="7">
    <location>
        <position position="116"/>
    </location>
    <ligand>
        <name>tRNA</name>
        <dbReference type="ChEBI" id="CHEBI:17843"/>
    </ligand>
</feature>
<dbReference type="PROSITE" id="PS01195">
    <property type="entry name" value="PEPT_TRNA_HYDROL_1"/>
    <property type="match status" value="1"/>
</dbReference>
<dbReference type="PROSITE" id="PS01196">
    <property type="entry name" value="PEPT_TRNA_HYDROL_2"/>
    <property type="match status" value="1"/>
</dbReference>
<accession>A0A3A1YVZ9</accession>
<evidence type="ECO:0000256" key="2">
    <source>
        <dbReference type="ARBA" id="ARBA00022555"/>
    </source>
</evidence>
<proteinExistence type="inferred from homology"/>
<dbReference type="GO" id="GO:0000049">
    <property type="term" value="F:tRNA binding"/>
    <property type="evidence" value="ECO:0007669"/>
    <property type="project" value="UniProtKB-UniRule"/>
</dbReference>
<dbReference type="HAMAP" id="MF_00083">
    <property type="entry name" value="Pept_tRNA_hydro_bact"/>
    <property type="match status" value="1"/>
</dbReference>
<feature type="site" description="Discriminates between blocked and unblocked aminoacyl-tRNA" evidence="7">
    <location>
        <position position="12"/>
    </location>
</feature>
<dbReference type="EMBL" id="NRJG01000004">
    <property type="protein sequence ID" value="RIY40634.1"/>
    <property type="molecule type" value="Genomic_DNA"/>
</dbReference>
<comment type="subunit">
    <text evidence="7">Monomer.</text>
</comment>
<comment type="catalytic activity">
    <reaction evidence="7 8">
        <text>an N-acyl-L-alpha-aminoacyl-tRNA + H2O = an N-acyl-L-amino acid + a tRNA + H(+)</text>
        <dbReference type="Rhea" id="RHEA:54448"/>
        <dbReference type="Rhea" id="RHEA-COMP:10123"/>
        <dbReference type="Rhea" id="RHEA-COMP:13883"/>
        <dbReference type="ChEBI" id="CHEBI:15377"/>
        <dbReference type="ChEBI" id="CHEBI:15378"/>
        <dbReference type="ChEBI" id="CHEBI:59874"/>
        <dbReference type="ChEBI" id="CHEBI:78442"/>
        <dbReference type="ChEBI" id="CHEBI:138191"/>
        <dbReference type="EC" id="3.1.1.29"/>
    </reaction>
</comment>
<dbReference type="RefSeq" id="WP_119529982.1">
    <property type="nucleotide sequence ID" value="NZ_JBHSSP010000013.1"/>
</dbReference>
<keyword evidence="7" id="KW-0963">Cytoplasm</keyword>